<evidence type="ECO:0000313" key="3">
    <source>
        <dbReference type="Proteomes" id="UP000671960"/>
    </source>
</evidence>
<reference evidence="2 3" key="1">
    <citation type="submission" date="2020-03" db="EMBL/GenBank/DDBJ databases">
        <authorList>
            <person name="Bakhshi Ganjeh M."/>
        </authorList>
    </citation>
    <scope>NUCLEOTIDE SEQUENCE [LARGE SCALE GENOMIC DNA]</scope>
    <source>
        <strain evidence="3">Iran 50</strain>
    </source>
</reference>
<organism evidence="2 3">
    <name type="scientific">Brenneria izadpanahii</name>
    <dbReference type="NCBI Taxonomy" id="2722756"/>
    <lineage>
        <taxon>Bacteria</taxon>
        <taxon>Pseudomonadati</taxon>
        <taxon>Pseudomonadota</taxon>
        <taxon>Gammaproteobacteria</taxon>
        <taxon>Enterobacterales</taxon>
        <taxon>Pectobacteriaceae</taxon>
        <taxon>Brenneria</taxon>
    </lineage>
</organism>
<keyword evidence="3" id="KW-1185">Reference proteome</keyword>
<dbReference type="EMBL" id="CP050854">
    <property type="protein sequence ID" value="QTF08829.1"/>
    <property type="molecule type" value="Genomic_DNA"/>
</dbReference>
<gene>
    <name evidence="2" type="ORF">HC231_13620</name>
</gene>
<protein>
    <submittedName>
        <fullName evidence="2">DUF2946 domain-containing protein</fullName>
    </submittedName>
</protein>
<name>A0ABX7UTB7_9GAMM</name>
<proteinExistence type="predicted"/>
<sequence>MLLPPRRQRSFPAWFGIFAILAISIAPVISQTLVHRNHGTAQALSASATEHHHAVHGVSGAHNSSQTRHSSPPNPASMADHNACGYCALFSYTPALPEIHEIIVALTRYFSHARVILCLSCVIPFEKFSSPAPRAPPY</sequence>
<evidence type="ECO:0000256" key="1">
    <source>
        <dbReference type="SAM" id="MobiDB-lite"/>
    </source>
</evidence>
<dbReference type="InterPro" id="IPR021333">
    <property type="entry name" value="DUF2946"/>
</dbReference>
<accession>A0ABX7UTB7</accession>
<dbReference type="Proteomes" id="UP000671960">
    <property type="component" value="Chromosome"/>
</dbReference>
<dbReference type="Pfam" id="PF11162">
    <property type="entry name" value="DUF2946"/>
    <property type="match status" value="1"/>
</dbReference>
<dbReference type="RefSeq" id="WP_208227165.1">
    <property type="nucleotide sequence ID" value="NZ_CP050854.1"/>
</dbReference>
<feature type="region of interest" description="Disordered" evidence="1">
    <location>
        <begin position="55"/>
        <end position="76"/>
    </location>
</feature>
<evidence type="ECO:0000313" key="2">
    <source>
        <dbReference type="EMBL" id="QTF08829.1"/>
    </source>
</evidence>